<feature type="transmembrane region" description="Helical" evidence="2">
    <location>
        <begin position="75"/>
        <end position="93"/>
    </location>
</feature>
<reference evidence="3" key="1">
    <citation type="journal article" date="2020" name="Phytopathology">
        <title>Genome Sequence Resources of Colletotrichum truncatum, C. plurivorum, C. musicola, and C. sojae: Four Species Pathogenic to Soybean (Glycine max).</title>
        <authorList>
            <person name="Rogerio F."/>
            <person name="Boufleur T.R."/>
            <person name="Ciampi-Guillardi M."/>
            <person name="Sukno S.A."/>
            <person name="Thon M.R."/>
            <person name="Massola Junior N.S."/>
            <person name="Baroncelli R."/>
        </authorList>
    </citation>
    <scope>NUCLEOTIDE SEQUENCE</scope>
    <source>
        <strain evidence="3">LFN0074</strain>
    </source>
</reference>
<feature type="compositionally biased region" description="Polar residues" evidence="1">
    <location>
        <begin position="300"/>
        <end position="311"/>
    </location>
</feature>
<keyword evidence="4" id="KW-1185">Reference proteome</keyword>
<gene>
    <name evidence="3" type="ORF">CMUS01_08516</name>
</gene>
<evidence type="ECO:0000256" key="2">
    <source>
        <dbReference type="SAM" id="Phobius"/>
    </source>
</evidence>
<feature type="compositionally biased region" description="Basic and acidic residues" evidence="1">
    <location>
        <begin position="258"/>
        <end position="277"/>
    </location>
</feature>
<name>A0A8H6KC46_9PEZI</name>
<dbReference type="EMBL" id="WIGM01000333">
    <property type="protein sequence ID" value="KAF6828610.1"/>
    <property type="molecule type" value="Genomic_DNA"/>
</dbReference>
<dbReference type="Proteomes" id="UP000639643">
    <property type="component" value="Unassembled WGS sequence"/>
</dbReference>
<dbReference type="AlphaFoldDB" id="A0A8H6KC46"/>
<organism evidence="3 4">
    <name type="scientific">Colletotrichum musicola</name>
    <dbReference type="NCBI Taxonomy" id="2175873"/>
    <lineage>
        <taxon>Eukaryota</taxon>
        <taxon>Fungi</taxon>
        <taxon>Dikarya</taxon>
        <taxon>Ascomycota</taxon>
        <taxon>Pezizomycotina</taxon>
        <taxon>Sordariomycetes</taxon>
        <taxon>Hypocreomycetidae</taxon>
        <taxon>Glomerellales</taxon>
        <taxon>Glomerellaceae</taxon>
        <taxon>Colletotrichum</taxon>
        <taxon>Colletotrichum orchidearum species complex</taxon>
    </lineage>
</organism>
<keyword evidence="2" id="KW-0472">Membrane</keyword>
<feature type="region of interest" description="Disordered" evidence="1">
    <location>
        <begin position="258"/>
        <end position="311"/>
    </location>
</feature>
<feature type="transmembrane region" description="Helical" evidence="2">
    <location>
        <begin position="226"/>
        <end position="247"/>
    </location>
</feature>
<keyword evidence="2" id="KW-0812">Transmembrane</keyword>
<feature type="transmembrane region" description="Helical" evidence="2">
    <location>
        <begin position="152"/>
        <end position="174"/>
    </location>
</feature>
<keyword evidence="2" id="KW-1133">Transmembrane helix</keyword>
<evidence type="ECO:0000256" key="1">
    <source>
        <dbReference type="SAM" id="MobiDB-lite"/>
    </source>
</evidence>
<dbReference type="InterPro" id="IPR004676">
    <property type="entry name" value="Cd-R_transporter"/>
</dbReference>
<feature type="transmembrane region" description="Helical" evidence="2">
    <location>
        <begin position="45"/>
        <end position="68"/>
    </location>
</feature>
<dbReference type="Pfam" id="PF03596">
    <property type="entry name" value="Cad"/>
    <property type="match status" value="1"/>
</dbReference>
<proteinExistence type="predicted"/>
<sequence>MNFGKTVGTACGAFAVTNIDDVFVLVTFFAQSATNSSVTPLRITIGQYVGFTVIMMVSMIGFGASLVLPTEPIGFLGLLPILLGVWWLFALLFPTQEEEEEEEEEETAATSGLLAAGLWKTVFTVASVTVMNGADNIGTYIPLFSQAKGAEIAVYAVVFYILLGLWCLVAFLVMKQRHLLRLAEKYAAKVVPFLYIGLGIFIVVNSECYPWSIEHIDEGFFGNPGTLIMALVTTFVLLLCIGAMLWINIRKRSASRRAEDSNREMADSQLPESRDQDVAQSDRVQEAKPVEREGQGASLPDSNATKELSQR</sequence>
<feature type="compositionally biased region" description="Basic and acidic residues" evidence="1">
    <location>
        <begin position="283"/>
        <end position="294"/>
    </location>
</feature>
<dbReference type="OrthoDB" id="3791566at2759"/>
<comment type="caution">
    <text evidence="3">The sequence shown here is derived from an EMBL/GenBank/DDBJ whole genome shotgun (WGS) entry which is preliminary data.</text>
</comment>
<evidence type="ECO:0000313" key="4">
    <source>
        <dbReference type="Proteomes" id="UP000639643"/>
    </source>
</evidence>
<evidence type="ECO:0000313" key="3">
    <source>
        <dbReference type="EMBL" id="KAF6828610.1"/>
    </source>
</evidence>
<protein>
    <submittedName>
        <fullName evidence="3">Cadmium resistance transporter</fullName>
    </submittedName>
</protein>
<feature type="transmembrane region" description="Helical" evidence="2">
    <location>
        <begin position="186"/>
        <end position="206"/>
    </location>
</feature>
<accession>A0A8H6KC46</accession>